<comment type="similarity">
    <text evidence="1">Belongs to the peptidase M16 family.</text>
</comment>
<feature type="domain" description="Peptidase M16 C-terminal" evidence="2">
    <location>
        <begin position="315"/>
        <end position="492"/>
    </location>
</feature>
<protein>
    <submittedName>
        <fullName evidence="3">Insulinase family protein</fullName>
    </submittedName>
</protein>
<proteinExistence type="inferred from homology"/>
<dbReference type="InterPro" id="IPR011249">
    <property type="entry name" value="Metalloenz_LuxS/M16"/>
</dbReference>
<dbReference type="AlphaFoldDB" id="A0A516SB28"/>
<dbReference type="InterPro" id="IPR050361">
    <property type="entry name" value="MPP/UQCRC_Complex"/>
</dbReference>
<accession>A0A516SB28</accession>
<dbReference type="GO" id="GO:0046872">
    <property type="term" value="F:metal ion binding"/>
    <property type="evidence" value="ECO:0007669"/>
    <property type="project" value="InterPro"/>
</dbReference>
<dbReference type="Gene3D" id="3.30.830.10">
    <property type="entry name" value="Metalloenzyme, LuxS/M16 peptidase-like"/>
    <property type="match status" value="3"/>
</dbReference>
<evidence type="ECO:0000259" key="2">
    <source>
        <dbReference type="Pfam" id="PF05193"/>
    </source>
</evidence>
<dbReference type="Proteomes" id="UP000317550">
    <property type="component" value="Chromosome"/>
</dbReference>
<keyword evidence="4" id="KW-1185">Reference proteome</keyword>
<name>A0A516SB28_9NEIS</name>
<gene>
    <name evidence="3" type="ORF">FNU76_02670</name>
</gene>
<dbReference type="InterPro" id="IPR007863">
    <property type="entry name" value="Peptidase_M16_C"/>
</dbReference>
<dbReference type="SUPFAM" id="SSF63411">
    <property type="entry name" value="LuxS/MPP-like metallohydrolase"/>
    <property type="match status" value="3"/>
</dbReference>
<reference evidence="4" key="1">
    <citation type="submission" date="2019-07" db="EMBL/GenBank/DDBJ databases">
        <title>Chitinimonas sp. nov., isolated from Ny-Alesund, arctica soil.</title>
        <authorList>
            <person name="Xu Q."/>
            <person name="Peng F."/>
        </authorList>
    </citation>
    <scope>NUCLEOTIDE SEQUENCE [LARGE SCALE GENOMIC DNA]</scope>
    <source>
        <strain evidence="4">R3-44</strain>
    </source>
</reference>
<dbReference type="OrthoDB" id="9811314at2"/>
<evidence type="ECO:0000313" key="4">
    <source>
        <dbReference type="Proteomes" id="UP000317550"/>
    </source>
</evidence>
<evidence type="ECO:0000256" key="1">
    <source>
        <dbReference type="ARBA" id="ARBA00007261"/>
    </source>
</evidence>
<dbReference type="EMBL" id="CP041730">
    <property type="protein sequence ID" value="QDQ25346.1"/>
    <property type="molecule type" value="Genomic_DNA"/>
</dbReference>
<organism evidence="3 4">
    <name type="scientific">Chitinimonas arctica</name>
    <dbReference type="NCBI Taxonomy" id="2594795"/>
    <lineage>
        <taxon>Bacteria</taxon>
        <taxon>Pseudomonadati</taxon>
        <taxon>Pseudomonadota</taxon>
        <taxon>Betaproteobacteria</taxon>
        <taxon>Neisseriales</taxon>
        <taxon>Chitinibacteraceae</taxon>
        <taxon>Chitinimonas</taxon>
    </lineage>
</organism>
<sequence length="568" mass="63133">MARSEGALARLLEQELVAAINDETVIRAKSAFLSSYHNAITDAHSLAGMVANSAQLGDWRIGFYNRDRLEAVSTADVIRVAKAYLRSANRVSGRFIPTERSEVVEIPATPAVAELLKDYRGRDQGATAGEKFEPSVANIAARTITGQLPNGLKYALLPRKLRGGKVYAKLNVRFGDETSLFGMEAIADMLDSQLGTATRRRDKVAIAAEMSRLRTGITLDAGSQGVTARINTERAQLAPSLALLAEMLREPRFSQQEFDVAINRMRESIDASLTTSDPDQLAARALDQYFGGSWPRGDIRHYSTPAELKQDIARLDLASMQRFYTDFYGVGEGELILVGDFDVEQTRTALNRLFGDWRTPAPYRFAAEPYTELAPRYFRIQTADRANATYLARTNLPVGLLHPDRLAIQAAVRLLGDGDKSRLFQRIRTQEGLSYGISSGARFGRQDAWGSWRVSASYAPQNRERVESLIREEIDRARREGFRQDELDDLKAGWLQQLQASLAGESRQIDLLQNLVRHDEPLSRAEQEIANLQKLTLADVNLALRTYLDPARLSIAVAGNFDGKKPAE</sequence>
<dbReference type="Pfam" id="PF05193">
    <property type="entry name" value="Peptidase_M16_C"/>
    <property type="match status" value="1"/>
</dbReference>
<dbReference type="PANTHER" id="PTHR11851">
    <property type="entry name" value="METALLOPROTEASE"/>
    <property type="match status" value="1"/>
</dbReference>
<dbReference type="PANTHER" id="PTHR11851:SF49">
    <property type="entry name" value="MITOCHONDRIAL-PROCESSING PEPTIDASE SUBUNIT ALPHA"/>
    <property type="match status" value="1"/>
</dbReference>
<evidence type="ECO:0000313" key="3">
    <source>
        <dbReference type="EMBL" id="QDQ25346.1"/>
    </source>
</evidence>
<dbReference type="KEGG" id="cari:FNU76_02670"/>